<feature type="region of interest" description="Disordered" evidence="1">
    <location>
        <begin position="1"/>
        <end position="27"/>
    </location>
</feature>
<proteinExistence type="predicted"/>
<keyword evidence="3" id="KW-1185">Reference proteome</keyword>
<gene>
    <name evidence="2" type="ORF">ACRB68_55800</name>
</gene>
<dbReference type="AlphaFoldDB" id="A0A7K0C228"/>
<accession>A0A7K0C228</accession>
<name>A0A7K0C228_9ACTN</name>
<dbReference type="Proteomes" id="UP000487268">
    <property type="component" value="Unassembled WGS sequence"/>
</dbReference>
<reference evidence="2 3" key="1">
    <citation type="submission" date="2019-10" db="EMBL/GenBank/DDBJ databases">
        <title>Actinomadura rubteroloni sp. nov. and Actinomadura macrotermitis sp. nov., isolated from the gut of fungus growing-termite Macrotermes natalensis.</title>
        <authorList>
            <person name="Benndorf R."/>
            <person name="Martin K."/>
            <person name="Kuefner M."/>
            <person name="De Beer W."/>
            <person name="Kaster A.-K."/>
            <person name="Vollmers J."/>
            <person name="Poulsen M."/>
            <person name="Beemelmanns C."/>
        </authorList>
    </citation>
    <scope>NUCLEOTIDE SEQUENCE [LARGE SCALE GENOMIC DNA]</scope>
    <source>
        <strain evidence="2 3">RB68</strain>
    </source>
</reference>
<comment type="caution">
    <text evidence="2">The sequence shown here is derived from an EMBL/GenBank/DDBJ whole genome shotgun (WGS) entry which is preliminary data.</text>
</comment>
<evidence type="ECO:0000256" key="1">
    <source>
        <dbReference type="SAM" id="MobiDB-lite"/>
    </source>
</evidence>
<protein>
    <submittedName>
        <fullName evidence="2">Uncharacterized protein</fullName>
    </submittedName>
</protein>
<sequence length="113" mass="12338">MSITHSVESPAFGYGRWQQPLHTQRDRDAETIRKALRKAGCPEFRHPGDGFYVDGGHDDGPFLVGCASRTRHRRLSPAAQLAAYTMVLTAAGMLVEPQTGPEASASVLHVRLP</sequence>
<dbReference type="EMBL" id="WEGH01000003">
    <property type="protein sequence ID" value="MQY07479.1"/>
    <property type="molecule type" value="Genomic_DNA"/>
</dbReference>
<organism evidence="2 3">
    <name type="scientific">Actinomadura macrotermitis</name>
    <dbReference type="NCBI Taxonomy" id="2585200"/>
    <lineage>
        <taxon>Bacteria</taxon>
        <taxon>Bacillati</taxon>
        <taxon>Actinomycetota</taxon>
        <taxon>Actinomycetes</taxon>
        <taxon>Streptosporangiales</taxon>
        <taxon>Thermomonosporaceae</taxon>
        <taxon>Actinomadura</taxon>
    </lineage>
</organism>
<dbReference type="OrthoDB" id="3541000at2"/>
<dbReference type="RefSeq" id="WP_153537280.1">
    <property type="nucleotide sequence ID" value="NZ_WEGH01000003.1"/>
</dbReference>
<evidence type="ECO:0000313" key="3">
    <source>
        <dbReference type="Proteomes" id="UP000487268"/>
    </source>
</evidence>
<evidence type="ECO:0000313" key="2">
    <source>
        <dbReference type="EMBL" id="MQY07479.1"/>
    </source>
</evidence>